<sequence length="145" mass="16580">MQSDLPERVLGGPFTYFNLLKTICSEISRTQDGISDHHISALYQIFGRALPKVLDLIDKGEIEYITVESTRSYFIIRRPKATYYVYSTVLFCNCPYFQFNVIRKKKNLMCKHIIACHIALAAKKCKFHSSPEYMSPDVLSSGDAV</sequence>
<reference evidence="1" key="1">
    <citation type="journal article" date="2021" name="Mol. Ecol. Resour.">
        <title>Apolygus lucorum genome provides insights into omnivorousness and mesophyll feeding.</title>
        <authorList>
            <person name="Liu Y."/>
            <person name="Liu H."/>
            <person name="Wang H."/>
            <person name="Huang T."/>
            <person name="Liu B."/>
            <person name="Yang B."/>
            <person name="Yin L."/>
            <person name="Li B."/>
            <person name="Zhang Y."/>
            <person name="Zhang S."/>
            <person name="Jiang F."/>
            <person name="Zhang X."/>
            <person name="Ren Y."/>
            <person name="Wang B."/>
            <person name="Wang S."/>
            <person name="Lu Y."/>
            <person name="Wu K."/>
            <person name="Fan W."/>
            <person name="Wang G."/>
        </authorList>
    </citation>
    <scope>NUCLEOTIDE SEQUENCE</scope>
    <source>
        <strain evidence="1">12Hb</strain>
    </source>
</reference>
<dbReference type="PANTHER" id="PTHR28498">
    <property type="entry name" value="ZINC FINGER SWIM DOMAIN-CONTAINING PROTEIN 7"/>
    <property type="match status" value="1"/>
</dbReference>
<dbReference type="EMBL" id="WIXP02000010">
    <property type="protein sequence ID" value="KAF6203995.1"/>
    <property type="molecule type" value="Genomic_DNA"/>
</dbReference>
<dbReference type="Proteomes" id="UP000466442">
    <property type="component" value="Unassembled WGS sequence"/>
</dbReference>
<organism evidence="1 2">
    <name type="scientific">Apolygus lucorum</name>
    <name type="common">Small green plant bug</name>
    <name type="synonym">Lygocoris lucorum</name>
    <dbReference type="NCBI Taxonomy" id="248454"/>
    <lineage>
        <taxon>Eukaryota</taxon>
        <taxon>Metazoa</taxon>
        <taxon>Ecdysozoa</taxon>
        <taxon>Arthropoda</taxon>
        <taxon>Hexapoda</taxon>
        <taxon>Insecta</taxon>
        <taxon>Pterygota</taxon>
        <taxon>Neoptera</taxon>
        <taxon>Paraneoptera</taxon>
        <taxon>Hemiptera</taxon>
        <taxon>Heteroptera</taxon>
        <taxon>Panheteroptera</taxon>
        <taxon>Cimicomorpha</taxon>
        <taxon>Miridae</taxon>
        <taxon>Mirini</taxon>
        <taxon>Apolygus</taxon>
    </lineage>
</organism>
<dbReference type="GO" id="GO:0000724">
    <property type="term" value="P:double-strand break repair via homologous recombination"/>
    <property type="evidence" value="ECO:0007669"/>
    <property type="project" value="TreeGrafter"/>
</dbReference>
<protein>
    <submittedName>
        <fullName evidence="1">Uncharacterized protein</fullName>
    </submittedName>
</protein>
<dbReference type="GO" id="GO:0097196">
    <property type="term" value="C:Shu complex"/>
    <property type="evidence" value="ECO:0007669"/>
    <property type="project" value="TreeGrafter"/>
</dbReference>
<dbReference type="GO" id="GO:0008270">
    <property type="term" value="F:zinc ion binding"/>
    <property type="evidence" value="ECO:0007669"/>
    <property type="project" value="InterPro"/>
</dbReference>
<gene>
    <name evidence="1" type="ORF">GE061_002334</name>
</gene>
<dbReference type="PANTHER" id="PTHR28498:SF1">
    <property type="entry name" value="ZINC FINGER SWIM DOMAIN-CONTAINING PROTEIN 7"/>
    <property type="match status" value="1"/>
</dbReference>
<accession>A0A6A4J7E5</accession>
<name>A0A6A4J7E5_APOLU</name>
<comment type="caution">
    <text evidence="1">The sequence shown here is derived from an EMBL/GenBank/DDBJ whole genome shotgun (WGS) entry which is preliminary data.</text>
</comment>
<evidence type="ECO:0000313" key="2">
    <source>
        <dbReference type="Proteomes" id="UP000466442"/>
    </source>
</evidence>
<keyword evidence="2" id="KW-1185">Reference proteome</keyword>
<dbReference type="InterPro" id="IPR007527">
    <property type="entry name" value="Znf_SWIM"/>
</dbReference>
<dbReference type="Pfam" id="PF04434">
    <property type="entry name" value="SWIM"/>
    <property type="match status" value="1"/>
</dbReference>
<evidence type="ECO:0000313" key="1">
    <source>
        <dbReference type="EMBL" id="KAF6203995.1"/>
    </source>
</evidence>
<dbReference type="PROSITE" id="PS50966">
    <property type="entry name" value="ZF_SWIM"/>
    <property type="match status" value="1"/>
</dbReference>
<dbReference type="OrthoDB" id="337581at2759"/>
<proteinExistence type="predicted"/>
<dbReference type="AlphaFoldDB" id="A0A6A4J7E5"/>